<dbReference type="Proteomes" id="UP000634435">
    <property type="component" value="Unassembled WGS sequence"/>
</dbReference>
<dbReference type="RefSeq" id="WP_160807329.1">
    <property type="nucleotide sequence ID" value="NZ_BMPN01000006.1"/>
</dbReference>
<dbReference type="Pfam" id="PF25166">
    <property type="entry name" value="CoiA_C"/>
    <property type="match status" value="1"/>
</dbReference>
<evidence type="ECO:0000259" key="1">
    <source>
        <dbReference type="Pfam" id="PF06054"/>
    </source>
</evidence>
<feature type="domain" description="Competence protein CoiA nuclease-like" evidence="1">
    <location>
        <begin position="68"/>
        <end position="225"/>
    </location>
</feature>
<reference evidence="5" key="1">
    <citation type="journal article" date="2019" name="Int. J. Syst. Evol. Microbiol.">
        <title>The Global Catalogue of Microorganisms (GCM) 10K type strain sequencing project: providing services to taxonomists for standard genome sequencing and annotation.</title>
        <authorList>
            <consortium name="The Broad Institute Genomics Platform"/>
            <consortium name="The Broad Institute Genome Sequencing Center for Infectious Disease"/>
            <person name="Wu L."/>
            <person name="Ma J."/>
        </authorList>
    </citation>
    <scope>NUCLEOTIDE SEQUENCE [LARGE SCALE GENOMIC DNA]</scope>
    <source>
        <strain evidence="5">JCM 30071</strain>
    </source>
</reference>
<evidence type="ECO:0000313" key="4">
    <source>
        <dbReference type="EMBL" id="GGJ69143.1"/>
    </source>
</evidence>
<dbReference type="InterPro" id="IPR021176">
    <property type="entry name" value="Competence-induced_CoiA"/>
</dbReference>
<organism evidence="4 5">
    <name type="scientific">Virgibacillus kapii</name>
    <dbReference type="NCBI Taxonomy" id="1638645"/>
    <lineage>
        <taxon>Bacteria</taxon>
        <taxon>Bacillati</taxon>
        <taxon>Bacillota</taxon>
        <taxon>Bacilli</taxon>
        <taxon>Bacillales</taxon>
        <taxon>Bacillaceae</taxon>
        <taxon>Virgibacillus</taxon>
    </lineage>
</organism>
<feature type="domain" description="Competence protein CoiA C-terminal" evidence="3">
    <location>
        <begin position="236"/>
        <end position="377"/>
    </location>
</feature>
<sequence length="391" mass="45749">MLQAITHQGDQIIIAAKSHAAIQKLKASNQKYYCPVCHSEVRIRAGTEVIPHFAHHANAKCFSIEGGEGEYHEQGKLMIYQWLEKQQLDVKLEPYLSLIKQRPDMLVEIGNKQIAIEFQCAMIPKEVINNRSKGYQSSGIQPIWIIGANQLKRITATTLRISPFLLSMMHQFSSSTSNKLFFFCPDTKQFVIAQHVFIINKRSAIAKFRVRQLMKTTIVDLFREKLLADQELLSLWMREKEKFRTKPIHVSRLGHLWQQWLYRNQTSIIYLPSIIHLPVESQYFMKTPLWIWQSKLVVEYLVKISVGSYLERSRINDLFQSEDHYSKKDFPLIYQVKDPINQYLQLLCKLGIIKQYNLSLYKKQKNIIFHANLEQAINADRILLKQLMNAK</sequence>
<dbReference type="InterPro" id="IPR057253">
    <property type="entry name" value="CoiA-like_N"/>
</dbReference>
<dbReference type="InterPro" id="IPR057252">
    <property type="entry name" value="CoiA_C"/>
</dbReference>
<proteinExistence type="predicted"/>
<evidence type="ECO:0000259" key="3">
    <source>
        <dbReference type="Pfam" id="PF25166"/>
    </source>
</evidence>
<protein>
    <submittedName>
        <fullName evidence="4">Competence protein CoiA</fullName>
    </submittedName>
</protein>
<accession>A0ABQ2DUN8</accession>
<dbReference type="PIRSF" id="PIRSF007487">
    <property type="entry name" value="Competence-induced_CoiA_bac"/>
    <property type="match status" value="1"/>
</dbReference>
<evidence type="ECO:0000313" key="5">
    <source>
        <dbReference type="Proteomes" id="UP000634435"/>
    </source>
</evidence>
<dbReference type="EMBL" id="BMPN01000006">
    <property type="protein sequence ID" value="GGJ69143.1"/>
    <property type="molecule type" value="Genomic_DNA"/>
</dbReference>
<gene>
    <name evidence="4" type="primary">coiA</name>
    <name evidence="4" type="ORF">GCM10007111_33470</name>
</gene>
<dbReference type="InterPro" id="IPR010330">
    <property type="entry name" value="CoiA_nuc"/>
</dbReference>
<comment type="caution">
    <text evidence="4">The sequence shown here is derived from an EMBL/GenBank/DDBJ whole genome shotgun (WGS) entry which is preliminary data.</text>
</comment>
<dbReference type="Pfam" id="PF06054">
    <property type="entry name" value="CoiA_nuc"/>
    <property type="match status" value="1"/>
</dbReference>
<dbReference type="Pfam" id="PF25164">
    <property type="entry name" value="CoiA_N"/>
    <property type="match status" value="1"/>
</dbReference>
<name>A0ABQ2DUN8_9BACI</name>
<keyword evidence="5" id="KW-1185">Reference proteome</keyword>
<feature type="domain" description="Competence protein CoiA-like N-terminal" evidence="2">
    <location>
        <begin position="17"/>
        <end position="61"/>
    </location>
</feature>
<evidence type="ECO:0000259" key="2">
    <source>
        <dbReference type="Pfam" id="PF25164"/>
    </source>
</evidence>